<feature type="compositionally biased region" description="Pro residues" evidence="1">
    <location>
        <begin position="93"/>
        <end position="108"/>
    </location>
</feature>
<sequence length="108" mass="12010">MPASTNAQLNLIMVWIKTEWVGAVRSGLATGSIVSSSRHPYRARRRRQQQDRRRHLIVVAFISSKAATRSSPLSHPRRRYRLGGRGKVGAAPPVSPPSKLPPPRGCRH</sequence>
<dbReference type="AlphaFoldDB" id="A0A8T0RE81"/>
<reference evidence="2" key="1">
    <citation type="submission" date="2020-05" db="EMBL/GenBank/DDBJ databases">
        <title>WGS assembly of Panicum virgatum.</title>
        <authorList>
            <person name="Lovell J.T."/>
            <person name="Jenkins J."/>
            <person name="Shu S."/>
            <person name="Juenger T.E."/>
            <person name="Schmutz J."/>
        </authorList>
    </citation>
    <scope>NUCLEOTIDE SEQUENCE</scope>
    <source>
        <strain evidence="2">AP13</strain>
    </source>
</reference>
<evidence type="ECO:0000313" key="2">
    <source>
        <dbReference type="EMBL" id="KAG2583415.1"/>
    </source>
</evidence>
<organism evidence="2 3">
    <name type="scientific">Panicum virgatum</name>
    <name type="common">Blackwell switchgrass</name>
    <dbReference type="NCBI Taxonomy" id="38727"/>
    <lineage>
        <taxon>Eukaryota</taxon>
        <taxon>Viridiplantae</taxon>
        <taxon>Streptophyta</taxon>
        <taxon>Embryophyta</taxon>
        <taxon>Tracheophyta</taxon>
        <taxon>Spermatophyta</taxon>
        <taxon>Magnoliopsida</taxon>
        <taxon>Liliopsida</taxon>
        <taxon>Poales</taxon>
        <taxon>Poaceae</taxon>
        <taxon>PACMAD clade</taxon>
        <taxon>Panicoideae</taxon>
        <taxon>Panicodae</taxon>
        <taxon>Paniceae</taxon>
        <taxon>Panicinae</taxon>
        <taxon>Panicum</taxon>
        <taxon>Panicum sect. Hiantes</taxon>
    </lineage>
</organism>
<comment type="caution">
    <text evidence="2">The sequence shown here is derived from an EMBL/GenBank/DDBJ whole genome shotgun (WGS) entry which is preliminary data.</text>
</comment>
<evidence type="ECO:0000313" key="3">
    <source>
        <dbReference type="Proteomes" id="UP000823388"/>
    </source>
</evidence>
<name>A0A8T0RE81_PANVG</name>
<proteinExistence type="predicted"/>
<feature type="region of interest" description="Disordered" evidence="1">
    <location>
        <begin position="67"/>
        <end position="108"/>
    </location>
</feature>
<dbReference type="Proteomes" id="UP000823388">
    <property type="component" value="Chromosome 6K"/>
</dbReference>
<dbReference type="EMBL" id="CM029047">
    <property type="protein sequence ID" value="KAG2583415.1"/>
    <property type="molecule type" value="Genomic_DNA"/>
</dbReference>
<protein>
    <submittedName>
        <fullName evidence="2">Uncharacterized protein</fullName>
    </submittedName>
</protein>
<feature type="compositionally biased region" description="Basic residues" evidence="1">
    <location>
        <begin position="75"/>
        <end position="84"/>
    </location>
</feature>
<feature type="region of interest" description="Disordered" evidence="1">
    <location>
        <begin position="32"/>
        <end position="52"/>
    </location>
</feature>
<keyword evidence="3" id="KW-1185">Reference proteome</keyword>
<gene>
    <name evidence="2" type="ORF">PVAP13_6KG301906</name>
</gene>
<evidence type="ECO:0000256" key="1">
    <source>
        <dbReference type="SAM" id="MobiDB-lite"/>
    </source>
</evidence>
<accession>A0A8T0RE81</accession>
<feature type="compositionally biased region" description="Basic residues" evidence="1">
    <location>
        <begin position="39"/>
        <end position="52"/>
    </location>
</feature>